<protein>
    <submittedName>
        <fullName evidence="2">Uncharacterized protein</fullName>
    </submittedName>
</protein>
<dbReference type="Proteomes" id="UP000265515">
    <property type="component" value="Unassembled WGS sequence"/>
</dbReference>
<evidence type="ECO:0000256" key="1">
    <source>
        <dbReference type="SAM" id="MobiDB-lite"/>
    </source>
</evidence>
<gene>
    <name evidence="2" type="ORF">CBR_g48999</name>
</gene>
<keyword evidence="3" id="KW-1185">Reference proteome</keyword>
<proteinExistence type="predicted"/>
<name>A0A388M3X7_CHABU</name>
<sequence>MSRRRLSLFGLPYDIPTLWQSANAPPLSYCIKPISVPILDEEKWDDWWEVYAELAFCLLEVEFRWSEPAPYGEGPELPDDEVELLIVQAWSTATEGDLLEILFGKVEDRNLALITSELLVFLTQLVDDLPLDILPRCDNQPGTHVLSRTLEPRLLWSTCTELDDDNCAYPSQALFLEIDVTDLTLWDFIIQRGNTQQEEEEDNDDEEEESSGDSDDFDYVQEEEEDDKEETPTEEKGVAGESS</sequence>
<dbReference type="AlphaFoldDB" id="A0A388M3X7"/>
<feature type="compositionally biased region" description="Basic and acidic residues" evidence="1">
    <location>
        <begin position="230"/>
        <end position="243"/>
    </location>
</feature>
<reference evidence="2 3" key="1">
    <citation type="journal article" date="2018" name="Cell">
        <title>The Chara Genome: Secondary Complexity and Implications for Plant Terrestrialization.</title>
        <authorList>
            <person name="Nishiyama T."/>
            <person name="Sakayama H."/>
            <person name="Vries J.D."/>
            <person name="Buschmann H."/>
            <person name="Saint-Marcoux D."/>
            <person name="Ullrich K.K."/>
            <person name="Haas F.B."/>
            <person name="Vanderstraeten L."/>
            <person name="Becker D."/>
            <person name="Lang D."/>
            <person name="Vosolsobe S."/>
            <person name="Rombauts S."/>
            <person name="Wilhelmsson P.K.I."/>
            <person name="Janitza P."/>
            <person name="Kern R."/>
            <person name="Heyl A."/>
            <person name="Rumpler F."/>
            <person name="Villalobos L.I.A.C."/>
            <person name="Clay J.M."/>
            <person name="Skokan R."/>
            <person name="Toyoda A."/>
            <person name="Suzuki Y."/>
            <person name="Kagoshima H."/>
            <person name="Schijlen E."/>
            <person name="Tajeshwar N."/>
            <person name="Catarino B."/>
            <person name="Hetherington A.J."/>
            <person name="Saltykova A."/>
            <person name="Bonnot C."/>
            <person name="Breuninger H."/>
            <person name="Symeonidi A."/>
            <person name="Radhakrishnan G.V."/>
            <person name="Van Nieuwerburgh F."/>
            <person name="Deforce D."/>
            <person name="Chang C."/>
            <person name="Karol K.G."/>
            <person name="Hedrich R."/>
            <person name="Ulvskov P."/>
            <person name="Glockner G."/>
            <person name="Delwiche C.F."/>
            <person name="Petrasek J."/>
            <person name="Van de Peer Y."/>
            <person name="Friml J."/>
            <person name="Beilby M."/>
            <person name="Dolan L."/>
            <person name="Kohara Y."/>
            <person name="Sugano S."/>
            <person name="Fujiyama A."/>
            <person name="Delaux P.-M."/>
            <person name="Quint M."/>
            <person name="TheiBen G."/>
            <person name="Hagemann M."/>
            <person name="Harholt J."/>
            <person name="Dunand C."/>
            <person name="Zachgo S."/>
            <person name="Langdale J."/>
            <person name="Maumus F."/>
            <person name="Straeten D.V.D."/>
            <person name="Gould S.B."/>
            <person name="Rensing S.A."/>
        </authorList>
    </citation>
    <scope>NUCLEOTIDE SEQUENCE [LARGE SCALE GENOMIC DNA]</scope>
    <source>
        <strain evidence="2 3">S276</strain>
    </source>
</reference>
<comment type="caution">
    <text evidence="2">The sequence shown here is derived from an EMBL/GenBank/DDBJ whole genome shotgun (WGS) entry which is preliminary data.</text>
</comment>
<feature type="region of interest" description="Disordered" evidence="1">
    <location>
        <begin position="193"/>
        <end position="243"/>
    </location>
</feature>
<evidence type="ECO:0000313" key="2">
    <source>
        <dbReference type="EMBL" id="GBG89290.1"/>
    </source>
</evidence>
<evidence type="ECO:0000313" key="3">
    <source>
        <dbReference type="Proteomes" id="UP000265515"/>
    </source>
</evidence>
<dbReference type="Gramene" id="GBG89290">
    <property type="protein sequence ID" value="GBG89290"/>
    <property type="gene ID" value="CBR_g48999"/>
</dbReference>
<accession>A0A388M3X7</accession>
<feature type="compositionally biased region" description="Acidic residues" evidence="1">
    <location>
        <begin position="197"/>
        <end position="229"/>
    </location>
</feature>
<organism evidence="2 3">
    <name type="scientific">Chara braunii</name>
    <name type="common">Braun's stonewort</name>
    <dbReference type="NCBI Taxonomy" id="69332"/>
    <lineage>
        <taxon>Eukaryota</taxon>
        <taxon>Viridiplantae</taxon>
        <taxon>Streptophyta</taxon>
        <taxon>Charophyceae</taxon>
        <taxon>Charales</taxon>
        <taxon>Characeae</taxon>
        <taxon>Chara</taxon>
    </lineage>
</organism>
<dbReference type="EMBL" id="BFEA01000728">
    <property type="protein sequence ID" value="GBG89290.1"/>
    <property type="molecule type" value="Genomic_DNA"/>
</dbReference>